<dbReference type="InterPro" id="IPR050077">
    <property type="entry name" value="LexA_repressor"/>
</dbReference>
<feature type="domain" description="Peptidase S24/S26A/S26B/S26C" evidence="10">
    <location>
        <begin position="77"/>
        <end position="193"/>
    </location>
</feature>
<dbReference type="GO" id="GO:0009432">
    <property type="term" value="P:SOS response"/>
    <property type="evidence" value="ECO:0007669"/>
    <property type="project" value="UniProtKB-KW"/>
</dbReference>
<dbReference type="GO" id="GO:0004252">
    <property type="term" value="F:serine-type endopeptidase activity"/>
    <property type="evidence" value="ECO:0007669"/>
    <property type="project" value="UniProtKB-EC"/>
</dbReference>
<dbReference type="GO" id="GO:0006508">
    <property type="term" value="P:proteolysis"/>
    <property type="evidence" value="ECO:0007669"/>
    <property type="project" value="InterPro"/>
</dbReference>
<organism evidence="12">
    <name type="scientific">mine drainage metagenome</name>
    <dbReference type="NCBI Taxonomy" id="410659"/>
    <lineage>
        <taxon>unclassified sequences</taxon>
        <taxon>metagenomes</taxon>
        <taxon>ecological metagenomes</taxon>
    </lineage>
</organism>
<dbReference type="GO" id="GO:0003677">
    <property type="term" value="F:DNA binding"/>
    <property type="evidence" value="ECO:0007669"/>
    <property type="project" value="UniProtKB-KW"/>
</dbReference>
<evidence type="ECO:0000256" key="6">
    <source>
        <dbReference type="ARBA" id="ARBA00023125"/>
    </source>
</evidence>
<evidence type="ECO:0000259" key="10">
    <source>
        <dbReference type="Pfam" id="PF00717"/>
    </source>
</evidence>
<dbReference type="EMBL" id="MLJW01000010">
    <property type="protein sequence ID" value="OIR15051.1"/>
    <property type="molecule type" value="Genomic_DNA"/>
</dbReference>
<dbReference type="Pfam" id="PF00717">
    <property type="entry name" value="Peptidase_S24"/>
    <property type="match status" value="1"/>
</dbReference>
<dbReference type="SUPFAM" id="SSF46785">
    <property type="entry name" value="Winged helix' DNA-binding domain"/>
    <property type="match status" value="1"/>
</dbReference>
<dbReference type="SUPFAM" id="SSF51306">
    <property type="entry name" value="LexA/Signal peptidase"/>
    <property type="match status" value="1"/>
</dbReference>
<proteinExistence type="predicted"/>
<dbReference type="GO" id="GO:0006281">
    <property type="term" value="P:DNA repair"/>
    <property type="evidence" value="ECO:0007669"/>
    <property type="project" value="UniProtKB-KW"/>
</dbReference>
<keyword evidence="9" id="KW-0742">SOS response</keyword>
<evidence type="ECO:0000256" key="1">
    <source>
        <dbReference type="ARBA" id="ARBA00022491"/>
    </source>
</evidence>
<dbReference type="InterPro" id="IPR006199">
    <property type="entry name" value="LexA_DNA-bd_dom"/>
</dbReference>
<dbReference type="AlphaFoldDB" id="A0A1J5T4J1"/>
<gene>
    <name evidence="12" type="primary">lexA_4</name>
    <name evidence="12" type="ORF">GALL_41700</name>
</gene>
<sequence>MLTERQQSILDFIRTFQEAHGIPPSTRAIQRQFAFASQNAVMCHLRALAAKGMIEQLADRSWGLRAREIQTHLFEVPVYGTIPAGLPSLQEQSPDETLGIDPALFGLPTPPRQPIWALRVSGDSMVDAHILDGDLAVLERREPRAGDIIAALVDETSTTLKRLIYVDGKPVLRPANPRYSDIHPQHHLACQGVLIGLIRRQFAGQAEVGDRRSEIGGQKAEIRDQKAKT</sequence>
<comment type="caution">
    <text evidence="12">The sequence shown here is derived from an EMBL/GenBank/DDBJ whole genome shotgun (WGS) entry which is preliminary data.</text>
</comment>
<keyword evidence="5" id="KW-0805">Transcription regulation</keyword>
<keyword evidence="3" id="KW-0227">DNA damage</keyword>
<evidence type="ECO:0000256" key="8">
    <source>
        <dbReference type="ARBA" id="ARBA00023204"/>
    </source>
</evidence>
<evidence type="ECO:0000259" key="11">
    <source>
        <dbReference type="Pfam" id="PF01726"/>
    </source>
</evidence>
<dbReference type="InterPro" id="IPR015927">
    <property type="entry name" value="Peptidase_S24_S26A/B/C"/>
</dbReference>
<reference evidence="12" key="1">
    <citation type="submission" date="2016-10" db="EMBL/GenBank/DDBJ databases">
        <title>Sequence of Gallionella enrichment culture.</title>
        <authorList>
            <person name="Poehlein A."/>
            <person name="Muehling M."/>
            <person name="Daniel R."/>
        </authorList>
    </citation>
    <scope>NUCLEOTIDE SEQUENCE</scope>
</reference>
<dbReference type="Gene3D" id="2.10.109.10">
    <property type="entry name" value="Umud Fragment, subunit A"/>
    <property type="match status" value="1"/>
</dbReference>
<dbReference type="GO" id="GO:0006260">
    <property type="term" value="P:DNA replication"/>
    <property type="evidence" value="ECO:0007669"/>
    <property type="project" value="UniProtKB-KW"/>
</dbReference>
<keyword evidence="4 12" id="KW-0378">Hydrolase</keyword>
<dbReference type="PANTHER" id="PTHR33516">
    <property type="entry name" value="LEXA REPRESSOR"/>
    <property type="match status" value="1"/>
</dbReference>
<evidence type="ECO:0000256" key="2">
    <source>
        <dbReference type="ARBA" id="ARBA00022705"/>
    </source>
</evidence>
<keyword evidence="6" id="KW-0238">DNA-binding</keyword>
<evidence type="ECO:0000313" key="12">
    <source>
        <dbReference type="EMBL" id="OIR15051.1"/>
    </source>
</evidence>
<evidence type="ECO:0000256" key="4">
    <source>
        <dbReference type="ARBA" id="ARBA00022801"/>
    </source>
</evidence>
<name>A0A1J5T4J1_9ZZZZ</name>
<dbReference type="Pfam" id="PF01726">
    <property type="entry name" value="LexA_DNA_bind"/>
    <property type="match status" value="1"/>
</dbReference>
<protein>
    <submittedName>
        <fullName evidence="12">LexA repressor</fullName>
        <ecNumber evidence="12">3.4.21.88</ecNumber>
    </submittedName>
</protein>
<dbReference type="InterPro" id="IPR036390">
    <property type="entry name" value="WH_DNA-bd_sf"/>
</dbReference>
<dbReference type="InterPro" id="IPR039418">
    <property type="entry name" value="LexA-like"/>
</dbReference>
<evidence type="ECO:0000256" key="9">
    <source>
        <dbReference type="ARBA" id="ARBA00023236"/>
    </source>
</evidence>
<evidence type="ECO:0000256" key="5">
    <source>
        <dbReference type="ARBA" id="ARBA00023015"/>
    </source>
</evidence>
<dbReference type="CDD" id="cd06529">
    <property type="entry name" value="S24_LexA-like"/>
    <property type="match status" value="1"/>
</dbReference>
<keyword evidence="7" id="KW-0804">Transcription</keyword>
<dbReference type="GO" id="GO:0045892">
    <property type="term" value="P:negative regulation of DNA-templated transcription"/>
    <property type="evidence" value="ECO:0007669"/>
    <property type="project" value="InterPro"/>
</dbReference>
<dbReference type="NCBIfam" id="TIGR00498">
    <property type="entry name" value="lexA"/>
    <property type="match status" value="1"/>
</dbReference>
<keyword evidence="2" id="KW-0235">DNA replication</keyword>
<dbReference type="InterPro" id="IPR036286">
    <property type="entry name" value="LexA/Signal_pep-like_sf"/>
</dbReference>
<feature type="domain" description="LexA repressor DNA-binding" evidence="11">
    <location>
        <begin position="2"/>
        <end position="60"/>
    </location>
</feature>
<keyword evidence="1" id="KW-0678">Repressor</keyword>
<keyword evidence="8" id="KW-0234">DNA repair</keyword>
<dbReference type="EC" id="3.4.21.88" evidence="12"/>
<dbReference type="InterPro" id="IPR006200">
    <property type="entry name" value="LexA"/>
</dbReference>
<evidence type="ECO:0000256" key="7">
    <source>
        <dbReference type="ARBA" id="ARBA00023163"/>
    </source>
</evidence>
<evidence type="ECO:0000256" key="3">
    <source>
        <dbReference type="ARBA" id="ARBA00022763"/>
    </source>
</evidence>
<dbReference type="InterPro" id="IPR036388">
    <property type="entry name" value="WH-like_DNA-bd_sf"/>
</dbReference>
<dbReference type="PANTHER" id="PTHR33516:SF2">
    <property type="entry name" value="LEXA REPRESSOR-RELATED"/>
    <property type="match status" value="1"/>
</dbReference>
<dbReference type="Gene3D" id="1.10.10.10">
    <property type="entry name" value="Winged helix-like DNA-binding domain superfamily/Winged helix DNA-binding domain"/>
    <property type="match status" value="1"/>
</dbReference>
<accession>A0A1J5T4J1</accession>